<protein>
    <submittedName>
        <fullName evidence="3">Putative DNA-binding transcriptional regulator YafY</fullName>
    </submittedName>
</protein>
<name>A0A4R1FT42_9NOCA</name>
<keyword evidence="4" id="KW-1185">Reference proteome</keyword>
<dbReference type="AlphaFoldDB" id="A0A4R1FT42"/>
<dbReference type="OrthoDB" id="3268930at2"/>
<dbReference type="InterPro" id="IPR026881">
    <property type="entry name" value="WYL_dom"/>
</dbReference>
<dbReference type="Proteomes" id="UP000294856">
    <property type="component" value="Unassembled WGS sequence"/>
</dbReference>
<dbReference type="RefSeq" id="WP_084472429.1">
    <property type="nucleotide sequence ID" value="NZ_SMFR01000002.1"/>
</dbReference>
<accession>A0A4R1FT42</accession>
<organism evidence="3 4">
    <name type="scientific">Nocardia alba</name>
    <dbReference type="NCBI Taxonomy" id="225051"/>
    <lineage>
        <taxon>Bacteria</taxon>
        <taxon>Bacillati</taxon>
        <taxon>Actinomycetota</taxon>
        <taxon>Actinomycetes</taxon>
        <taxon>Mycobacteriales</taxon>
        <taxon>Nocardiaceae</taxon>
        <taxon>Nocardia</taxon>
    </lineage>
</organism>
<feature type="domain" description="WYL" evidence="2">
    <location>
        <begin position="141"/>
        <end position="204"/>
    </location>
</feature>
<dbReference type="PROSITE" id="PS52050">
    <property type="entry name" value="WYL"/>
    <property type="match status" value="1"/>
</dbReference>
<dbReference type="InterPro" id="IPR051534">
    <property type="entry name" value="CBASS_pafABC_assoc_protein"/>
</dbReference>
<dbReference type="STRING" id="1210063.GCA_001612665_00420"/>
<evidence type="ECO:0000259" key="1">
    <source>
        <dbReference type="Pfam" id="PF08279"/>
    </source>
</evidence>
<dbReference type="Pfam" id="PF08279">
    <property type="entry name" value="HTH_11"/>
    <property type="match status" value="1"/>
</dbReference>
<dbReference type="PANTHER" id="PTHR34580">
    <property type="match status" value="1"/>
</dbReference>
<dbReference type="InterPro" id="IPR036390">
    <property type="entry name" value="WH_DNA-bd_sf"/>
</dbReference>
<dbReference type="Pfam" id="PF13280">
    <property type="entry name" value="WYL"/>
    <property type="match status" value="1"/>
</dbReference>
<reference evidence="3 4" key="1">
    <citation type="submission" date="2019-03" db="EMBL/GenBank/DDBJ databases">
        <title>Genomic Encyclopedia of Type Strains, Phase IV (KMG-IV): sequencing the most valuable type-strain genomes for metagenomic binning, comparative biology and taxonomic classification.</title>
        <authorList>
            <person name="Goeker M."/>
        </authorList>
    </citation>
    <scope>NUCLEOTIDE SEQUENCE [LARGE SCALE GENOMIC DNA]</scope>
    <source>
        <strain evidence="3 4">DSM 44684</strain>
    </source>
</reference>
<dbReference type="EMBL" id="SMFR01000002">
    <property type="protein sequence ID" value="TCJ96729.1"/>
    <property type="molecule type" value="Genomic_DNA"/>
</dbReference>
<feature type="domain" description="Helix-turn-helix type 11" evidence="1">
    <location>
        <begin position="7"/>
        <end position="62"/>
    </location>
</feature>
<dbReference type="GO" id="GO:0003677">
    <property type="term" value="F:DNA binding"/>
    <property type="evidence" value="ECO:0007669"/>
    <property type="project" value="UniProtKB-KW"/>
</dbReference>
<evidence type="ECO:0000313" key="3">
    <source>
        <dbReference type="EMBL" id="TCJ96729.1"/>
    </source>
</evidence>
<gene>
    <name evidence="3" type="ORF">DFR71_2761</name>
</gene>
<dbReference type="InterPro" id="IPR013196">
    <property type="entry name" value="HTH_11"/>
</dbReference>
<keyword evidence="3" id="KW-0238">DNA-binding</keyword>
<proteinExistence type="predicted"/>
<dbReference type="Gene3D" id="1.10.10.10">
    <property type="entry name" value="Winged helix-like DNA-binding domain superfamily/Winged helix DNA-binding domain"/>
    <property type="match status" value="1"/>
</dbReference>
<evidence type="ECO:0000313" key="4">
    <source>
        <dbReference type="Proteomes" id="UP000294856"/>
    </source>
</evidence>
<evidence type="ECO:0000259" key="2">
    <source>
        <dbReference type="Pfam" id="PF13280"/>
    </source>
</evidence>
<dbReference type="SUPFAM" id="SSF46785">
    <property type="entry name" value="Winged helix' DNA-binding domain"/>
    <property type="match status" value="1"/>
</dbReference>
<dbReference type="PANTHER" id="PTHR34580:SF3">
    <property type="entry name" value="PROTEIN PAFB"/>
    <property type="match status" value="1"/>
</dbReference>
<dbReference type="InterPro" id="IPR036388">
    <property type="entry name" value="WH-like_DNA-bd_sf"/>
</dbReference>
<sequence length="340" mass="37310">MLDTSVRLLRLLGLLQTQRLWTGAQLALRLGVNTRTIRADIARLRRLDYQVDAVSGVAGGYRLRAGARLPPLQLDDDEAIAVAIALRTAVGAGVVGIGEDAARAATKLQQLLPPRLRHRLDTISAVAEAIPNSRDPVEPSTFRDVATTVERSEVLRFDYTDRHDRASERRVEPYRLVHSGGRWYLVGYDLDRQDWRSYRLDRITPKTPTGPRFTARDLPARDLATFVTRGRMAALWNYTARVIVDAPAETVAARIPTNIWTVEPIDPHTSALEAGAQSPQLLAAYLAAMDLDFRLEAGHAPELAAAIAALAARYTAAICPTESPELHRGSCSLKGSTIPS</sequence>
<comment type="caution">
    <text evidence="3">The sequence shown here is derived from an EMBL/GenBank/DDBJ whole genome shotgun (WGS) entry which is preliminary data.</text>
</comment>